<protein>
    <submittedName>
        <fullName evidence="2">GNAT family N-acetyltransferase</fullName>
    </submittedName>
</protein>
<dbReference type="RefSeq" id="WP_010746519.1">
    <property type="nucleotide sequence ID" value="NZ_BAAAXM010000040.1"/>
</dbReference>
<organism evidence="2 3">
    <name type="scientific">Enterococcus raffinosus</name>
    <dbReference type="NCBI Taxonomy" id="71452"/>
    <lineage>
        <taxon>Bacteria</taxon>
        <taxon>Bacillati</taxon>
        <taxon>Bacillota</taxon>
        <taxon>Bacilli</taxon>
        <taxon>Lactobacillales</taxon>
        <taxon>Enterococcaceae</taxon>
        <taxon>Enterococcus</taxon>
    </lineage>
</organism>
<dbReference type="InterPro" id="IPR000182">
    <property type="entry name" value="GNAT_dom"/>
</dbReference>
<dbReference type="PROSITE" id="PS51186">
    <property type="entry name" value="GNAT"/>
    <property type="match status" value="1"/>
</dbReference>
<dbReference type="EMBL" id="JARPXM010000010">
    <property type="protein sequence ID" value="MDT2538675.1"/>
    <property type="molecule type" value="Genomic_DNA"/>
</dbReference>
<evidence type="ECO:0000313" key="3">
    <source>
        <dbReference type="Proteomes" id="UP001249240"/>
    </source>
</evidence>
<dbReference type="InterPro" id="IPR016181">
    <property type="entry name" value="Acyl_CoA_acyltransferase"/>
</dbReference>
<name>A0AAW8T177_9ENTE</name>
<dbReference type="Proteomes" id="UP001249240">
    <property type="component" value="Unassembled WGS sequence"/>
</dbReference>
<dbReference type="Pfam" id="PF00583">
    <property type="entry name" value="Acetyltransf_1"/>
    <property type="match status" value="1"/>
</dbReference>
<dbReference type="PANTHER" id="PTHR43617">
    <property type="entry name" value="L-AMINO ACID N-ACETYLTRANSFERASE"/>
    <property type="match status" value="1"/>
</dbReference>
<dbReference type="CDD" id="cd04301">
    <property type="entry name" value="NAT_SF"/>
    <property type="match status" value="1"/>
</dbReference>
<accession>A0AAW8T177</accession>
<feature type="domain" description="N-acetyltransferase" evidence="1">
    <location>
        <begin position="3"/>
        <end position="158"/>
    </location>
</feature>
<proteinExistence type="predicted"/>
<dbReference type="GO" id="GO:0016747">
    <property type="term" value="F:acyltransferase activity, transferring groups other than amino-acyl groups"/>
    <property type="evidence" value="ECO:0007669"/>
    <property type="project" value="InterPro"/>
</dbReference>
<evidence type="ECO:0000259" key="1">
    <source>
        <dbReference type="PROSITE" id="PS51186"/>
    </source>
</evidence>
<comment type="caution">
    <text evidence="2">The sequence shown here is derived from an EMBL/GenBank/DDBJ whole genome shotgun (WGS) entry which is preliminary data.</text>
</comment>
<reference evidence="2" key="1">
    <citation type="submission" date="2023-03" db="EMBL/GenBank/DDBJ databases">
        <authorList>
            <person name="Shen W."/>
            <person name="Cai J."/>
        </authorList>
    </citation>
    <scope>NUCLEOTIDE SEQUENCE</scope>
    <source>
        <strain evidence="2">B646-2</strain>
    </source>
</reference>
<dbReference type="SUPFAM" id="SSF55729">
    <property type="entry name" value="Acyl-CoA N-acyltransferases (Nat)"/>
    <property type="match status" value="1"/>
</dbReference>
<dbReference type="InterPro" id="IPR050276">
    <property type="entry name" value="MshD_Acetyltransferase"/>
</dbReference>
<evidence type="ECO:0000313" key="2">
    <source>
        <dbReference type="EMBL" id="MDT2538675.1"/>
    </source>
</evidence>
<sequence length="158" mass="18383">MDYLIRELKESEYPLLEEFLYQAIFQRDQENPIPRSELNKPSINRYIRDFGKYVDDFCLCAEVDRKVVGAVWVRNIQGFGSIDDQTPEFSISLYSDYRGKGIGTAMMRAMLQKLKEKGYAKTSLAVQKDNYALKMYTAVGFEIVDKNEEEYIMVCPLN</sequence>
<dbReference type="Gene3D" id="3.40.630.30">
    <property type="match status" value="1"/>
</dbReference>
<gene>
    <name evidence="2" type="ORF">P7D78_11075</name>
</gene>
<dbReference type="AlphaFoldDB" id="A0AAW8T177"/>